<proteinExistence type="predicted"/>
<name>A0A0V0UA63_9BILA</name>
<organism evidence="1 2">
    <name type="scientific">Trichinella murrelli</name>
    <dbReference type="NCBI Taxonomy" id="144512"/>
    <lineage>
        <taxon>Eukaryota</taxon>
        <taxon>Metazoa</taxon>
        <taxon>Ecdysozoa</taxon>
        <taxon>Nematoda</taxon>
        <taxon>Enoplea</taxon>
        <taxon>Dorylaimia</taxon>
        <taxon>Trichinellida</taxon>
        <taxon>Trichinellidae</taxon>
        <taxon>Trichinella</taxon>
    </lineage>
</organism>
<dbReference type="Proteomes" id="UP000055048">
    <property type="component" value="Unassembled WGS sequence"/>
</dbReference>
<accession>A0A0V0UA63</accession>
<protein>
    <submittedName>
        <fullName evidence="1">Uncharacterized protein</fullName>
    </submittedName>
</protein>
<dbReference type="EMBL" id="JYDJ01000033">
    <property type="protein sequence ID" value="KRX48162.1"/>
    <property type="molecule type" value="Genomic_DNA"/>
</dbReference>
<reference evidence="1 2" key="1">
    <citation type="submission" date="2015-01" db="EMBL/GenBank/DDBJ databases">
        <title>Evolution of Trichinella species and genotypes.</title>
        <authorList>
            <person name="Korhonen P.K."/>
            <person name="Edoardo P."/>
            <person name="Giuseppe L.R."/>
            <person name="Gasser R.B."/>
        </authorList>
    </citation>
    <scope>NUCLEOTIDE SEQUENCE [LARGE SCALE GENOMIC DNA]</scope>
    <source>
        <strain evidence="1">ISS417</strain>
    </source>
</reference>
<evidence type="ECO:0000313" key="2">
    <source>
        <dbReference type="Proteomes" id="UP000055048"/>
    </source>
</evidence>
<gene>
    <name evidence="1" type="ORF">T05_5720</name>
</gene>
<sequence>MVLAFVYQCDEHCYSGCLVDSLLRRRKTTQPLRAPSTSDPELAAVRTNSDTKSGIRFHVTIA</sequence>
<dbReference type="OrthoDB" id="10580594at2759"/>
<evidence type="ECO:0000313" key="1">
    <source>
        <dbReference type="EMBL" id="KRX48162.1"/>
    </source>
</evidence>
<dbReference type="AlphaFoldDB" id="A0A0V0UA63"/>
<keyword evidence="2" id="KW-1185">Reference proteome</keyword>
<comment type="caution">
    <text evidence="1">The sequence shown here is derived from an EMBL/GenBank/DDBJ whole genome shotgun (WGS) entry which is preliminary data.</text>
</comment>